<keyword evidence="6" id="KW-0472">Membrane</keyword>
<evidence type="ECO:0000313" key="8">
    <source>
        <dbReference type="EMBL" id="RAI29622.1"/>
    </source>
</evidence>
<dbReference type="GO" id="GO:0005886">
    <property type="term" value="C:plasma membrane"/>
    <property type="evidence" value="ECO:0007669"/>
    <property type="project" value="TreeGrafter"/>
</dbReference>
<comment type="catalytic activity">
    <reaction evidence="1">
        <text>ATP + protein L-histidine = ADP + protein N-phospho-L-histidine.</text>
        <dbReference type="EC" id="2.7.13.3"/>
    </reaction>
</comment>
<protein>
    <recommendedName>
        <fullName evidence="2">histidine kinase</fullName>
        <ecNumber evidence="2">2.7.13.3</ecNumber>
    </recommendedName>
</protein>
<dbReference type="Gene3D" id="3.30.565.10">
    <property type="entry name" value="Histidine kinase-like ATPase, C-terminal domain"/>
    <property type="match status" value="1"/>
</dbReference>
<dbReference type="EMBL" id="NPEV01000003">
    <property type="protein sequence ID" value="RAI29622.1"/>
    <property type="molecule type" value="Genomic_DNA"/>
</dbReference>
<keyword evidence="6" id="KW-0812">Transmembrane</keyword>
<evidence type="ECO:0000313" key="9">
    <source>
        <dbReference type="Proteomes" id="UP000249299"/>
    </source>
</evidence>
<evidence type="ECO:0000256" key="5">
    <source>
        <dbReference type="ARBA" id="ARBA00022777"/>
    </source>
</evidence>
<dbReference type="OrthoDB" id="9813151at2"/>
<keyword evidence="3" id="KW-0597">Phosphoprotein</keyword>
<keyword evidence="4" id="KW-0808">Transferase</keyword>
<dbReference type="CDD" id="cd00075">
    <property type="entry name" value="HATPase"/>
    <property type="match status" value="1"/>
</dbReference>
<name>A0A327JXC4_9HYPH</name>
<dbReference type="SUPFAM" id="SSF47384">
    <property type="entry name" value="Homodimeric domain of signal transducing histidine kinase"/>
    <property type="match status" value="1"/>
</dbReference>
<dbReference type="EC" id="2.7.13.3" evidence="2"/>
<dbReference type="Gene3D" id="1.10.287.130">
    <property type="match status" value="1"/>
</dbReference>
<dbReference type="Pfam" id="PF02518">
    <property type="entry name" value="HATPase_c"/>
    <property type="match status" value="1"/>
</dbReference>
<keyword evidence="6" id="KW-1133">Transmembrane helix</keyword>
<dbReference type="InterPro" id="IPR003661">
    <property type="entry name" value="HisK_dim/P_dom"/>
</dbReference>
<dbReference type="InterPro" id="IPR003594">
    <property type="entry name" value="HATPase_dom"/>
</dbReference>
<dbReference type="PANTHER" id="PTHR43047:SF72">
    <property type="entry name" value="OSMOSENSING HISTIDINE PROTEIN KINASE SLN1"/>
    <property type="match status" value="1"/>
</dbReference>
<dbReference type="SMART" id="SM00387">
    <property type="entry name" value="HATPase_c"/>
    <property type="match status" value="1"/>
</dbReference>
<dbReference type="RefSeq" id="WP_111432785.1">
    <property type="nucleotide sequence ID" value="NZ_JACIGG010000012.1"/>
</dbReference>
<dbReference type="Pfam" id="PF00512">
    <property type="entry name" value="HisKA"/>
    <property type="match status" value="1"/>
</dbReference>
<dbReference type="InterPro" id="IPR005467">
    <property type="entry name" value="His_kinase_dom"/>
</dbReference>
<evidence type="ECO:0000256" key="3">
    <source>
        <dbReference type="ARBA" id="ARBA00022553"/>
    </source>
</evidence>
<accession>A0A327JXC4</accession>
<reference evidence="8 9" key="1">
    <citation type="submission" date="2017-07" db="EMBL/GenBank/DDBJ databases">
        <title>Draft Genome Sequences of Select Purple Nonsulfur Bacteria.</title>
        <authorList>
            <person name="Lasarre B."/>
            <person name="Mckinlay J.B."/>
        </authorList>
    </citation>
    <scope>NUCLEOTIDE SEQUENCE [LARGE SCALE GENOMIC DNA]</scope>
    <source>
        <strain evidence="8 9">DSM 11290</strain>
    </source>
</reference>
<evidence type="ECO:0000256" key="1">
    <source>
        <dbReference type="ARBA" id="ARBA00000085"/>
    </source>
</evidence>
<evidence type="ECO:0000256" key="6">
    <source>
        <dbReference type="SAM" id="Phobius"/>
    </source>
</evidence>
<comment type="caution">
    <text evidence="8">The sequence shown here is derived from an EMBL/GenBank/DDBJ whole genome shotgun (WGS) entry which is preliminary data.</text>
</comment>
<feature type="transmembrane region" description="Helical" evidence="6">
    <location>
        <begin position="199"/>
        <end position="220"/>
    </location>
</feature>
<keyword evidence="9" id="KW-1185">Reference proteome</keyword>
<dbReference type="InterPro" id="IPR004358">
    <property type="entry name" value="Sig_transdc_His_kin-like_C"/>
</dbReference>
<dbReference type="PROSITE" id="PS50109">
    <property type="entry name" value="HIS_KIN"/>
    <property type="match status" value="1"/>
</dbReference>
<feature type="domain" description="Histidine kinase" evidence="7">
    <location>
        <begin position="267"/>
        <end position="488"/>
    </location>
</feature>
<dbReference type="PANTHER" id="PTHR43047">
    <property type="entry name" value="TWO-COMPONENT HISTIDINE PROTEIN KINASE"/>
    <property type="match status" value="1"/>
</dbReference>
<organism evidence="8 9">
    <name type="scientific">Rhodobium orientis</name>
    <dbReference type="NCBI Taxonomy" id="34017"/>
    <lineage>
        <taxon>Bacteria</taxon>
        <taxon>Pseudomonadati</taxon>
        <taxon>Pseudomonadota</taxon>
        <taxon>Alphaproteobacteria</taxon>
        <taxon>Hyphomicrobiales</taxon>
        <taxon>Rhodobiaceae</taxon>
        <taxon>Rhodobium</taxon>
    </lineage>
</organism>
<dbReference type="GO" id="GO:0000155">
    <property type="term" value="F:phosphorelay sensor kinase activity"/>
    <property type="evidence" value="ECO:0007669"/>
    <property type="project" value="InterPro"/>
</dbReference>
<dbReference type="InterPro" id="IPR036097">
    <property type="entry name" value="HisK_dim/P_sf"/>
</dbReference>
<dbReference type="SMART" id="SM00388">
    <property type="entry name" value="HisKA"/>
    <property type="match status" value="1"/>
</dbReference>
<dbReference type="SUPFAM" id="SSF55874">
    <property type="entry name" value="ATPase domain of HSP90 chaperone/DNA topoisomerase II/histidine kinase"/>
    <property type="match status" value="1"/>
</dbReference>
<dbReference type="CDD" id="cd00082">
    <property type="entry name" value="HisKA"/>
    <property type="match status" value="1"/>
</dbReference>
<dbReference type="Proteomes" id="UP000249299">
    <property type="component" value="Unassembled WGS sequence"/>
</dbReference>
<dbReference type="InterPro" id="IPR036890">
    <property type="entry name" value="HATPase_C_sf"/>
</dbReference>
<proteinExistence type="predicted"/>
<evidence type="ECO:0000259" key="7">
    <source>
        <dbReference type="PROSITE" id="PS50109"/>
    </source>
</evidence>
<dbReference type="GO" id="GO:0009927">
    <property type="term" value="F:histidine phosphotransfer kinase activity"/>
    <property type="evidence" value="ECO:0007669"/>
    <property type="project" value="TreeGrafter"/>
</dbReference>
<dbReference type="PRINTS" id="PR00344">
    <property type="entry name" value="BCTRLSENSOR"/>
</dbReference>
<sequence>MAETTVTASDDKTLISRMRAQKRRDVTRAVRDVRERMTSQTGTRASFDYELTLAHARSGLNSILLLPALAVLAALIASLWVEKGFVVSWLSLVLATSAFKLSLFRSFVGKPQKDVRLKTWRQRFVAAAFIQGLCWGAFFFLPSSDGNAFVTFQFAALLIVVAVVTMLASNMPTAIWTGTVPITICAMLAHMASNVPVHYVMAVTSAGAQIFFLMLGYRLYSTALAALSFQAEKDALIAELEQAKGISDESRRRAEEANLAKSRFLATMSHELRTPLNAILGFSEVIKNELLGPLENATYKDYANDIHSSGEHLLNLINEILDLSRIEAGRQELQEEAATLLYIVEDCQHLVALKAKNKDIRIFNQFEQNMPKLWADERAVRQVILNILSNAVKFTPPGGEITIKAGWTAGGGQYVSVRDTGPGIPEEEIPIVLSSFGQGSIAIKSAEQGTGLGLPICQALMKMHGGTFDLRSKLREGTEVIVTFPQSRVLEVMPAIAERKAAQRKRANMR</sequence>
<feature type="transmembrane region" description="Helical" evidence="6">
    <location>
        <begin position="124"/>
        <end position="142"/>
    </location>
</feature>
<feature type="transmembrane region" description="Helical" evidence="6">
    <location>
        <begin position="86"/>
        <end position="103"/>
    </location>
</feature>
<feature type="transmembrane region" description="Helical" evidence="6">
    <location>
        <begin position="63"/>
        <end position="80"/>
    </location>
</feature>
<gene>
    <name evidence="8" type="ORF">CH339_02975</name>
</gene>
<keyword evidence="5 8" id="KW-0418">Kinase</keyword>
<evidence type="ECO:0000256" key="2">
    <source>
        <dbReference type="ARBA" id="ARBA00012438"/>
    </source>
</evidence>
<dbReference type="AlphaFoldDB" id="A0A327JXC4"/>
<evidence type="ECO:0000256" key="4">
    <source>
        <dbReference type="ARBA" id="ARBA00022679"/>
    </source>
</evidence>
<feature type="transmembrane region" description="Helical" evidence="6">
    <location>
        <begin position="148"/>
        <end position="167"/>
    </location>
</feature>